<dbReference type="InterPro" id="IPR006869">
    <property type="entry name" value="DUF547"/>
</dbReference>
<evidence type="ECO:0000259" key="2">
    <source>
        <dbReference type="Pfam" id="PF04784"/>
    </source>
</evidence>
<dbReference type="STRING" id="318167.Sfri_2958"/>
<organism evidence="3 4">
    <name type="scientific">Shewanella frigidimarina (strain NCIMB 400)</name>
    <dbReference type="NCBI Taxonomy" id="318167"/>
    <lineage>
        <taxon>Bacteria</taxon>
        <taxon>Pseudomonadati</taxon>
        <taxon>Pseudomonadota</taxon>
        <taxon>Gammaproteobacteria</taxon>
        <taxon>Alteromonadales</taxon>
        <taxon>Shewanellaceae</taxon>
        <taxon>Shewanella</taxon>
    </lineage>
</organism>
<evidence type="ECO:0000313" key="3">
    <source>
        <dbReference type="EMBL" id="ABI72797.1"/>
    </source>
</evidence>
<dbReference type="OrthoDB" id="526867at2"/>
<dbReference type="PANTHER" id="PTHR46361">
    <property type="entry name" value="ELECTRON CARRIER/ PROTEIN DISULFIDE OXIDOREDUCTASE"/>
    <property type="match status" value="1"/>
</dbReference>
<keyword evidence="4" id="KW-1185">Reference proteome</keyword>
<name>Q07YW7_SHEFN</name>
<dbReference type="RefSeq" id="WP_011638406.1">
    <property type="nucleotide sequence ID" value="NC_008345.1"/>
</dbReference>
<feature type="chain" id="PRO_5004166058" description="DUF547 domain-containing protein" evidence="1">
    <location>
        <begin position="30"/>
        <end position="297"/>
    </location>
</feature>
<proteinExistence type="predicted"/>
<dbReference type="KEGG" id="sfr:Sfri_2958"/>
<dbReference type="eggNOG" id="COG0398">
    <property type="taxonomic scope" value="Bacteria"/>
</dbReference>
<sequence length="297" mass="33440" precursor="true">MKILTRFTQSFLLTIGLLLSLLSSNAAIAAVDESEVLSDANHLVQSQTKMALHDEWNTLLSRHVKPINQGHSSAVDYAAIQQDRTILTDYLNQLSLITQAEFDAWDKASQLAFLINAYNAWTVELILTKYPDLDSIKDLGGFFSSPWDKSFIPLLGKTRSLNDIEHKLIRGSDRYNDPRIHFAVNCASIGCPALREEAYTGAKLELQLTEQTERFLADSSRNYAKGDSLYLSSIFKWYGDDFAKGFRNTHSIEAFLLLYSNSNKGVLTLTPAQRQAAEKQQLDIEFLDYDWSLNVAG</sequence>
<dbReference type="Proteomes" id="UP000000684">
    <property type="component" value="Chromosome"/>
</dbReference>
<protein>
    <recommendedName>
        <fullName evidence="2">DUF547 domain-containing protein</fullName>
    </recommendedName>
</protein>
<dbReference type="PANTHER" id="PTHR46361:SF3">
    <property type="entry name" value="ELECTRON CARRIER_ PROTEIN DISULFIDE OXIDOREDUCTASE"/>
    <property type="match status" value="1"/>
</dbReference>
<dbReference type="AlphaFoldDB" id="Q07YW7"/>
<feature type="signal peptide" evidence="1">
    <location>
        <begin position="1"/>
        <end position="29"/>
    </location>
</feature>
<reference evidence="3 4" key="1">
    <citation type="submission" date="2006-08" db="EMBL/GenBank/DDBJ databases">
        <title>Complete sequence of Shewanella frigidimarina NCIMB 400.</title>
        <authorList>
            <consortium name="US DOE Joint Genome Institute"/>
            <person name="Copeland A."/>
            <person name="Lucas S."/>
            <person name="Lapidus A."/>
            <person name="Barry K."/>
            <person name="Detter J.C."/>
            <person name="Glavina del Rio T."/>
            <person name="Hammon N."/>
            <person name="Israni S."/>
            <person name="Dalin E."/>
            <person name="Tice H."/>
            <person name="Pitluck S."/>
            <person name="Fredrickson J.K."/>
            <person name="Kolker E."/>
            <person name="McCuel L.A."/>
            <person name="DiChristina T."/>
            <person name="Nealson K.H."/>
            <person name="Newman D."/>
            <person name="Tiedje J.M."/>
            <person name="Zhou J."/>
            <person name="Romine M.F."/>
            <person name="Culley D.E."/>
            <person name="Serres M."/>
            <person name="Chertkov O."/>
            <person name="Brettin T."/>
            <person name="Bruce D."/>
            <person name="Han C."/>
            <person name="Tapia R."/>
            <person name="Gilna P."/>
            <person name="Schmutz J."/>
            <person name="Larimer F."/>
            <person name="Land M."/>
            <person name="Hauser L."/>
            <person name="Kyrpides N."/>
            <person name="Mikhailova N."/>
            <person name="Richardson P."/>
        </authorList>
    </citation>
    <scope>NUCLEOTIDE SEQUENCE [LARGE SCALE GENOMIC DNA]</scope>
    <source>
        <strain evidence="3 4">NCIMB 400</strain>
    </source>
</reference>
<dbReference type="GeneID" id="41838341"/>
<dbReference type="EMBL" id="CP000447">
    <property type="protein sequence ID" value="ABI72797.1"/>
    <property type="molecule type" value="Genomic_DNA"/>
</dbReference>
<accession>Q07YW7</accession>
<dbReference type="Pfam" id="PF04784">
    <property type="entry name" value="DUF547"/>
    <property type="match status" value="1"/>
</dbReference>
<feature type="domain" description="DUF547" evidence="2">
    <location>
        <begin position="103"/>
        <end position="216"/>
    </location>
</feature>
<evidence type="ECO:0000313" key="4">
    <source>
        <dbReference type="Proteomes" id="UP000000684"/>
    </source>
</evidence>
<evidence type="ECO:0000256" key="1">
    <source>
        <dbReference type="SAM" id="SignalP"/>
    </source>
</evidence>
<dbReference type="HOGENOM" id="CLU_054137_1_2_6"/>
<gene>
    <name evidence="3" type="ordered locus">Sfri_2958</name>
</gene>
<keyword evidence="1" id="KW-0732">Signal</keyword>